<keyword evidence="4" id="KW-0808">Transferase</keyword>
<evidence type="ECO:0000259" key="8">
    <source>
        <dbReference type="Pfam" id="PF03828"/>
    </source>
</evidence>
<dbReference type="GO" id="GO:0003729">
    <property type="term" value="F:mRNA binding"/>
    <property type="evidence" value="ECO:0007669"/>
    <property type="project" value="TreeGrafter"/>
</dbReference>
<comment type="similarity">
    <text evidence="2">Belongs to the DNA polymerase type-B-like family.</text>
</comment>
<dbReference type="FunFam" id="3.30.460.10:FF:000006">
    <property type="entry name" value="non-canonical poly(A) RNA polymerase PAPD5"/>
    <property type="match status" value="1"/>
</dbReference>
<reference evidence="10 11" key="1">
    <citation type="submission" date="2011-02" db="EMBL/GenBank/DDBJ databases">
        <title>The Genome Sequence of Sphaeroforma arctica JP610.</title>
        <authorList>
            <consortium name="The Broad Institute Genome Sequencing Platform"/>
            <person name="Russ C."/>
            <person name="Cuomo C."/>
            <person name="Young S.K."/>
            <person name="Zeng Q."/>
            <person name="Gargeya S."/>
            <person name="Alvarado L."/>
            <person name="Berlin A."/>
            <person name="Chapman S.B."/>
            <person name="Chen Z."/>
            <person name="Freedman E."/>
            <person name="Gellesch M."/>
            <person name="Goldberg J."/>
            <person name="Griggs A."/>
            <person name="Gujja S."/>
            <person name="Heilman E."/>
            <person name="Heiman D."/>
            <person name="Howarth C."/>
            <person name="Mehta T."/>
            <person name="Neiman D."/>
            <person name="Pearson M."/>
            <person name="Roberts A."/>
            <person name="Saif S."/>
            <person name="Shea T."/>
            <person name="Shenoy N."/>
            <person name="Sisk P."/>
            <person name="Stolte C."/>
            <person name="Sykes S."/>
            <person name="White J."/>
            <person name="Yandava C."/>
            <person name="Burger G."/>
            <person name="Gray M.W."/>
            <person name="Holland P.W.H."/>
            <person name="King N."/>
            <person name="Lang F.B.F."/>
            <person name="Roger A.J."/>
            <person name="Ruiz-Trillo I."/>
            <person name="Haas B."/>
            <person name="Nusbaum C."/>
            <person name="Birren B."/>
        </authorList>
    </citation>
    <scope>NUCLEOTIDE SEQUENCE [LARGE SCALE GENOMIC DNA]</scope>
    <source>
        <strain evidence="10 11">JP610</strain>
    </source>
</reference>
<comment type="cofactor">
    <cofactor evidence="1">
        <name>Mn(2+)</name>
        <dbReference type="ChEBI" id="CHEBI:29035"/>
    </cofactor>
</comment>
<evidence type="ECO:0000256" key="2">
    <source>
        <dbReference type="ARBA" id="ARBA00008593"/>
    </source>
</evidence>
<keyword evidence="5" id="KW-0479">Metal-binding</keyword>
<evidence type="ECO:0000256" key="1">
    <source>
        <dbReference type="ARBA" id="ARBA00001936"/>
    </source>
</evidence>
<feature type="compositionally biased region" description="Polar residues" evidence="7">
    <location>
        <begin position="202"/>
        <end position="213"/>
    </location>
</feature>
<dbReference type="CDD" id="cd05402">
    <property type="entry name" value="NT_PAP_TUTase"/>
    <property type="match status" value="1"/>
</dbReference>
<dbReference type="GeneID" id="25912666"/>
<gene>
    <name evidence="10" type="ORF">SARC_12162</name>
</gene>
<dbReference type="GO" id="GO:1990817">
    <property type="term" value="F:poly(A) RNA polymerase activity"/>
    <property type="evidence" value="ECO:0007669"/>
    <property type="project" value="UniProtKB-EC"/>
</dbReference>
<dbReference type="RefSeq" id="XP_014149212.1">
    <property type="nucleotide sequence ID" value="XM_014293737.1"/>
</dbReference>
<dbReference type="Proteomes" id="UP000054560">
    <property type="component" value="Unassembled WGS sequence"/>
</dbReference>
<feature type="domain" description="PAP-associated" evidence="8">
    <location>
        <begin position="551"/>
        <end position="614"/>
    </location>
</feature>
<dbReference type="GO" id="GO:0005730">
    <property type="term" value="C:nucleolus"/>
    <property type="evidence" value="ECO:0007669"/>
    <property type="project" value="TreeGrafter"/>
</dbReference>
<dbReference type="GO" id="GO:0043634">
    <property type="term" value="P:polyadenylation-dependent ncRNA catabolic process"/>
    <property type="evidence" value="ECO:0007669"/>
    <property type="project" value="TreeGrafter"/>
</dbReference>
<dbReference type="InterPro" id="IPR002058">
    <property type="entry name" value="PAP_assoc"/>
</dbReference>
<dbReference type="EC" id="2.7.7.19" evidence="3"/>
<dbReference type="InterPro" id="IPR054708">
    <property type="entry name" value="MTPAP-like_central"/>
</dbReference>
<evidence type="ECO:0000259" key="9">
    <source>
        <dbReference type="Pfam" id="PF22600"/>
    </source>
</evidence>
<proteinExistence type="inferred from homology"/>
<dbReference type="GO" id="GO:0031123">
    <property type="term" value="P:RNA 3'-end processing"/>
    <property type="evidence" value="ECO:0007669"/>
    <property type="project" value="TreeGrafter"/>
</dbReference>
<name>A0A0L0FEY1_9EUKA</name>
<dbReference type="Gene3D" id="3.30.460.10">
    <property type="entry name" value="Beta Polymerase, domain 2"/>
    <property type="match status" value="1"/>
</dbReference>
<dbReference type="EMBL" id="KQ243705">
    <property type="protein sequence ID" value="KNC75310.1"/>
    <property type="molecule type" value="Genomic_DNA"/>
</dbReference>
<dbReference type="Pfam" id="PF22600">
    <property type="entry name" value="MTPAP-like_central"/>
    <property type="match status" value="1"/>
</dbReference>
<dbReference type="Gene3D" id="1.10.1410.10">
    <property type="match status" value="1"/>
</dbReference>
<evidence type="ECO:0000313" key="11">
    <source>
        <dbReference type="Proteomes" id="UP000054560"/>
    </source>
</evidence>
<evidence type="ECO:0000256" key="5">
    <source>
        <dbReference type="ARBA" id="ARBA00022723"/>
    </source>
</evidence>
<evidence type="ECO:0000256" key="7">
    <source>
        <dbReference type="SAM" id="MobiDB-lite"/>
    </source>
</evidence>
<feature type="non-terminal residue" evidence="10">
    <location>
        <position position="702"/>
    </location>
</feature>
<keyword evidence="6" id="KW-0460">Magnesium</keyword>
<dbReference type="InterPro" id="IPR045862">
    <property type="entry name" value="Trf4-like"/>
</dbReference>
<evidence type="ECO:0000313" key="10">
    <source>
        <dbReference type="EMBL" id="KNC75310.1"/>
    </source>
</evidence>
<dbReference type="OrthoDB" id="273917at2759"/>
<protein>
    <recommendedName>
        <fullName evidence="3">polynucleotide adenylyltransferase</fullName>
        <ecNumber evidence="3">2.7.7.19</ecNumber>
    </recommendedName>
</protein>
<dbReference type="PANTHER" id="PTHR23092:SF15">
    <property type="entry name" value="INACTIVE NON-CANONICAL POLY(A) RNA POLYMERASE PROTEIN TRF4-2-RELATED"/>
    <property type="match status" value="1"/>
</dbReference>
<dbReference type="eggNOG" id="KOG1906">
    <property type="taxonomic scope" value="Eukaryota"/>
</dbReference>
<feature type="compositionally biased region" description="Polar residues" evidence="7">
    <location>
        <begin position="71"/>
        <end position="97"/>
    </location>
</feature>
<dbReference type="GO" id="GO:0031499">
    <property type="term" value="C:TRAMP complex"/>
    <property type="evidence" value="ECO:0007669"/>
    <property type="project" value="TreeGrafter"/>
</dbReference>
<keyword evidence="11" id="KW-1185">Reference proteome</keyword>
<feature type="domain" description="Poly(A) RNA polymerase mitochondrial-like central palm" evidence="9">
    <location>
        <begin position="355"/>
        <end position="492"/>
    </location>
</feature>
<dbReference type="GO" id="GO:0046872">
    <property type="term" value="F:metal ion binding"/>
    <property type="evidence" value="ECO:0007669"/>
    <property type="project" value="UniProtKB-KW"/>
</dbReference>
<dbReference type="SUPFAM" id="SSF81631">
    <property type="entry name" value="PAP/OAS1 substrate-binding domain"/>
    <property type="match status" value="1"/>
</dbReference>
<dbReference type="SUPFAM" id="SSF81301">
    <property type="entry name" value="Nucleotidyltransferase"/>
    <property type="match status" value="1"/>
</dbReference>
<accession>A0A0L0FEY1</accession>
<dbReference type="Pfam" id="PF03828">
    <property type="entry name" value="PAP_assoc"/>
    <property type="match status" value="1"/>
</dbReference>
<evidence type="ECO:0000256" key="6">
    <source>
        <dbReference type="ARBA" id="ARBA00022842"/>
    </source>
</evidence>
<dbReference type="STRING" id="667725.A0A0L0FEY1"/>
<evidence type="ECO:0000256" key="3">
    <source>
        <dbReference type="ARBA" id="ARBA00012388"/>
    </source>
</evidence>
<feature type="region of interest" description="Disordered" evidence="7">
    <location>
        <begin position="71"/>
        <end position="289"/>
    </location>
</feature>
<feature type="compositionally biased region" description="Low complexity" evidence="7">
    <location>
        <begin position="130"/>
        <end position="148"/>
    </location>
</feature>
<sequence length="702" mass="78808">MFHRQSHPCVVLLSHISAQLQSLRYNPRRGVSQISYIHTAAKPHGLAHAYVNTPINTHTQGRLAARIHVCKSSTSSPAGTQTQASQSTVVESTQLHSIQPPESVAATGASSSIRNTAPIKPTPSFNPASALPNTTALPPSTTSLPPNTIAIPPNPLTPRKVFSKNNPIHTLRDTLKSGHPRYPLTSRPPFNTRPKPHFKSEGPTSSTTYNSRQVQERYNHPGRNGSRYTLERNTYQRSLDTKDKNQYKTQQSDLAVGVQIGEADSMSRKRSRVESSVSLSDSDSRDEDGFIGVPDELLADEENEARLQYQRQKEDEVRERRQMDRLYDESRKNFLKNIKTPWKRGDYSQDVMISLHQEVLDFVEYCQPTASEHHERLEIIKKLRRLITSIWPKARLEVFGSFGTGLYTPTSDIDCVIFGEWSPHASKKGQQVFTLANKLQHQTLLPVKNLQKIAHARVPIVKFEDEHSGVAIDISFNQDGGVHTVQLVNNYIRQYPCLAPMVVLLKHFLAQRKLNEPVNGGVGSYSLTIMVLSFLQMHPGIKVQADTINYNLGVLLIDFFELYGFAFNWRELGISVRGSGAYFARDKAHTTFQVKKGQARGGQPNMAIEDPQQVGNNVGAASRRFCDVQVAFQQAHRTLNAYIMNENAPFSTALSSVIEVDEKFKALRDRATHRNKHIAHSFRGSPADASPFIQVWRQQSQQ</sequence>
<dbReference type="PANTHER" id="PTHR23092">
    <property type="entry name" value="POLY(A) RNA POLYMERASE"/>
    <property type="match status" value="1"/>
</dbReference>
<evidence type="ECO:0000256" key="4">
    <source>
        <dbReference type="ARBA" id="ARBA00022679"/>
    </source>
</evidence>
<dbReference type="AlphaFoldDB" id="A0A0L0FEY1"/>
<dbReference type="InterPro" id="IPR043519">
    <property type="entry name" value="NT_sf"/>
</dbReference>
<organism evidence="10 11">
    <name type="scientific">Sphaeroforma arctica JP610</name>
    <dbReference type="NCBI Taxonomy" id="667725"/>
    <lineage>
        <taxon>Eukaryota</taxon>
        <taxon>Ichthyosporea</taxon>
        <taxon>Ichthyophonida</taxon>
        <taxon>Sphaeroforma</taxon>
    </lineage>
</organism>